<evidence type="ECO:0000313" key="10">
    <source>
        <dbReference type="Proteomes" id="UP000077521"/>
    </source>
</evidence>
<comment type="similarity">
    <text evidence="1">Belongs to the universal ribosomal protein uS4 family.</text>
</comment>
<evidence type="ECO:0000256" key="1">
    <source>
        <dbReference type="ARBA" id="ARBA00007465"/>
    </source>
</evidence>
<evidence type="ECO:0000256" key="2">
    <source>
        <dbReference type="ARBA" id="ARBA00022730"/>
    </source>
</evidence>
<feature type="region of interest" description="Disordered" evidence="7">
    <location>
        <begin position="204"/>
        <end position="328"/>
    </location>
</feature>
<sequence>MRKAKLFSHDAIIPRMSWSAHNLYNLIARSTVPFHIAGTDFSRTALTMYQQRWRAKRFLRGYHGDWIPERRFKRWFLPVDLPKLASSSGTSGSTSTSATHLPSRASQSGFGPRSQQQRAGAEDAASERSQMPTASLFMSEVERRLDVVVFRCCFARSAYEARNMIVHGKVKLNGQKVSDPNRLLTPGDLISVAPEAIPMLSKVLKQRAARRDSAKRKANPQPKKTAASPKVVEEEEEAGEGVTAEAGAEAEAPAVVEEGKDVEATTAEEDKDVEAAPAEEGKDVNASSDNAESDATAEDKTEKRSSSKGKGKAKSSEGEGGSDESANKITTQTAPGVRSFNLPPFAAPFLFIPSYLEPSFTTCSAIYLRHPTIVPASSSPSRSFSDSQQQGGGGGSSAALEFLSEIPSPYPASGDIFSMAWEHYARTAPRVRGDLRRLQLKAKVGSPGGGGGDAEGLGGMERERAKIVWKRMRAVRKGWARAGSSTTTTTTAAAAAATAGGKGKSVVGKAGGEALANKRASAQAQRA</sequence>
<dbReference type="InterPro" id="IPR002942">
    <property type="entry name" value="S4_RNA-bd"/>
</dbReference>
<dbReference type="SMART" id="SM00363">
    <property type="entry name" value="S4"/>
    <property type="match status" value="1"/>
</dbReference>
<evidence type="ECO:0000256" key="3">
    <source>
        <dbReference type="ARBA" id="ARBA00022884"/>
    </source>
</evidence>
<keyword evidence="2 6" id="KW-0699">rRNA-binding</keyword>
<dbReference type="SUPFAM" id="SSF55174">
    <property type="entry name" value="Alpha-L RNA-binding motif"/>
    <property type="match status" value="1"/>
</dbReference>
<evidence type="ECO:0000256" key="5">
    <source>
        <dbReference type="ARBA" id="ARBA00023274"/>
    </source>
</evidence>
<feature type="compositionally biased region" description="Basic residues" evidence="7">
    <location>
        <begin position="204"/>
        <end position="218"/>
    </location>
</feature>
<dbReference type="CDD" id="cd00165">
    <property type="entry name" value="S4"/>
    <property type="match status" value="1"/>
</dbReference>
<feature type="compositionally biased region" description="Low complexity" evidence="7">
    <location>
        <begin position="240"/>
        <end position="256"/>
    </location>
</feature>
<name>A0A177TWE2_9BASI</name>
<dbReference type="PROSITE" id="PS00632">
    <property type="entry name" value="RIBOSOMAL_S4"/>
    <property type="match status" value="1"/>
</dbReference>
<feature type="compositionally biased region" description="Low complexity" evidence="7">
    <location>
        <begin position="377"/>
        <end position="389"/>
    </location>
</feature>
<keyword evidence="3 6" id="KW-0694">RNA-binding</keyword>
<feature type="compositionally biased region" description="Low complexity" evidence="7">
    <location>
        <begin position="85"/>
        <end position="99"/>
    </location>
</feature>
<accession>A0A177TWE2</accession>
<dbReference type="GO" id="GO:0005763">
    <property type="term" value="C:mitochondrial small ribosomal subunit"/>
    <property type="evidence" value="ECO:0007669"/>
    <property type="project" value="TreeGrafter"/>
</dbReference>
<dbReference type="Gene3D" id="3.10.290.10">
    <property type="entry name" value="RNA-binding S4 domain"/>
    <property type="match status" value="1"/>
</dbReference>
<organism evidence="9 10">
    <name type="scientific">Tilletia indica</name>
    <dbReference type="NCBI Taxonomy" id="43049"/>
    <lineage>
        <taxon>Eukaryota</taxon>
        <taxon>Fungi</taxon>
        <taxon>Dikarya</taxon>
        <taxon>Basidiomycota</taxon>
        <taxon>Ustilaginomycotina</taxon>
        <taxon>Exobasidiomycetes</taxon>
        <taxon>Tilletiales</taxon>
        <taxon>Tilletiaceae</taxon>
        <taxon>Tilletia</taxon>
    </lineage>
</organism>
<dbReference type="InterPro" id="IPR022801">
    <property type="entry name" value="Ribosomal_uS4"/>
</dbReference>
<dbReference type="GO" id="GO:0019843">
    <property type="term" value="F:rRNA binding"/>
    <property type="evidence" value="ECO:0007669"/>
    <property type="project" value="UniProtKB-KW"/>
</dbReference>
<keyword evidence="10" id="KW-1185">Reference proteome</keyword>
<dbReference type="Proteomes" id="UP000077521">
    <property type="component" value="Unassembled WGS sequence"/>
</dbReference>
<evidence type="ECO:0000256" key="6">
    <source>
        <dbReference type="PROSITE-ProRule" id="PRU00182"/>
    </source>
</evidence>
<dbReference type="PROSITE" id="PS50889">
    <property type="entry name" value="S4"/>
    <property type="match status" value="1"/>
</dbReference>
<feature type="region of interest" description="Disordered" evidence="7">
    <location>
        <begin position="376"/>
        <end position="399"/>
    </location>
</feature>
<keyword evidence="4" id="KW-0689">Ribosomal protein</keyword>
<dbReference type="InterPro" id="IPR018079">
    <property type="entry name" value="Ribosomal_uS4_CS"/>
</dbReference>
<reference evidence="9" key="1">
    <citation type="submission" date="2016-04" db="EMBL/GenBank/DDBJ databases">
        <authorList>
            <person name="Nguyen H.D."/>
            <person name="Samba Siva P."/>
            <person name="Cullis J."/>
            <person name="Levesque C.A."/>
            <person name="Hambleton S."/>
        </authorList>
    </citation>
    <scope>NUCLEOTIDE SEQUENCE</scope>
    <source>
        <strain evidence="9">DAOMC 236416</strain>
    </source>
</reference>
<dbReference type="AlphaFoldDB" id="A0A177TWE2"/>
<dbReference type="PANTHER" id="PTHR11831:SF4">
    <property type="entry name" value="SMALL RIBOSOMAL SUBUNIT PROTEIN US4M"/>
    <property type="match status" value="1"/>
</dbReference>
<reference evidence="9" key="2">
    <citation type="journal article" date="2019" name="IMA Fungus">
        <title>Genome sequencing and comparison of five Tilletia species to identify candidate genes for the detection of regulated species infecting wheat.</title>
        <authorList>
            <person name="Nguyen H.D.T."/>
            <person name="Sultana T."/>
            <person name="Kesanakurti P."/>
            <person name="Hambleton S."/>
        </authorList>
    </citation>
    <scope>NUCLEOTIDE SEQUENCE</scope>
    <source>
        <strain evidence="9">DAOMC 236416</strain>
    </source>
</reference>
<evidence type="ECO:0000259" key="8">
    <source>
        <dbReference type="SMART" id="SM00363"/>
    </source>
</evidence>
<feature type="compositionally biased region" description="Polar residues" evidence="7">
    <location>
        <begin position="104"/>
        <end position="118"/>
    </location>
</feature>
<dbReference type="GO" id="GO:0042274">
    <property type="term" value="P:ribosomal small subunit biogenesis"/>
    <property type="evidence" value="ECO:0007669"/>
    <property type="project" value="TreeGrafter"/>
</dbReference>
<feature type="region of interest" description="Disordered" evidence="7">
    <location>
        <begin position="85"/>
        <end position="131"/>
    </location>
</feature>
<keyword evidence="5" id="KW-0687">Ribonucleoprotein</keyword>
<evidence type="ECO:0000313" key="9">
    <source>
        <dbReference type="EMBL" id="KAE8244299.1"/>
    </source>
</evidence>
<dbReference type="InterPro" id="IPR036986">
    <property type="entry name" value="S4_RNA-bd_sf"/>
</dbReference>
<comment type="caution">
    <text evidence="9">The sequence shown here is derived from an EMBL/GenBank/DDBJ whole genome shotgun (WGS) entry which is preliminary data.</text>
</comment>
<protein>
    <recommendedName>
        <fullName evidence="8">RNA-binding S4 domain-containing protein</fullName>
    </recommendedName>
</protein>
<dbReference type="Pfam" id="PF01479">
    <property type="entry name" value="S4"/>
    <property type="match status" value="1"/>
</dbReference>
<feature type="domain" description="RNA-binding S4" evidence="8">
    <location>
        <begin position="143"/>
        <end position="205"/>
    </location>
</feature>
<feature type="compositionally biased region" description="Low complexity" evidence="7">
    <location>
        <begin position="482"/>
        <end position="508"/>
    </location>
</feature>
<evidence type="ECO:0000256" key="7">
    <source>
        <dbReference type="SAM" id="MobiDB-lite"/>
    </source>
</evidence>
<dbReference type="PANTHER" id="PTHR11831">
    <property type="entry name" value="30S 40S RIBOSOMAL PROTEIN"/>
    <property type="match status" value="1"/>
</dbReference>
<evidence type="ECO:0000256" key="4">
    <source>
        <dbReference type="ARBA" id="ARBA00022980"/>
    </source>
</evidence>
<feature type="region of interest" description="Disordered" evidence="7">
    <location>
        <begin position="480"/>
        <end position="508"/>
    </location>
</feature>
<gene>
    <name evidence="9" type="ORF">A4X13_0g6695</name>
</gene>
<dbReference type="GO" id="GO:0003735">
    <property type="term" value="F:structural constituent of ribosome"/>
    <property type="evidence" value="ECO:0007669"/>
    <property type="project" value="TreeGrafter"/>
</dbReference>
<dbReference type="EMBL" id="LWDF02000678">
    <property type="protein sequence ID" value="KAE8244299.1"/>
    <property type="molecule type" value="Genomic_DNA"/>
</dbReference>
<proteinExistence type="inferred from homology"/>